<evidence type="ECO:0000313" key="2">
    <source>
        <dbReference type="EMBL" id="RVU33943.1"/>
    </source>
</evidence>
<dbReference type="OrthoDB" id="3035290at2"/>
<name>A0A3S2Z4Y8_9PROT</name>
<proteinExistence type="predicted"/>
<dbReference type="InterPro" id="IPR028943">
    <property type="entry name" value="ZorC_EH_Signature_dom"/>
</dbReference>
<organism evidence="2 3">
    <name type="scientific">Hwanghaeella grinnelliae</name>
    <dbReference type="NCBI Taxonomy" id="2500179"/>
    <lineage>
        <taxon>Bacteria</taxon>
        <taxon>Pseudomonadati</taxon>
        <taxon>Pseudomonadota</taxon>
        <taxon>Alphaproteobacteria</taxon>
        <taxon>Rhodospirillales</taxon>
        <taxon>Rhodospirillaceae</taxon>
        <taxon>Hwanghaeella</taxon>
    </lineage>
</organism>
<comment type="caution">
    <text evidence="2">The sequence shown here is derived from an EMBL/GenBank/DDBJ whole genome shotgun (WGS) entry which is preliminary data.</text>
</comment>
<evidence type="ECO:0000259" key="1">
    <source>
        <dbReference type="Pfam" id="PF15611"/>
    </source>
</evidence>
<keyword evidence="3" id="KW-1185">Reference proteome</keyword>
<gene>
    <name evidence="2" type="ORF">EOI86_22720</name>
</gene>
<protein>
    <recommendedName>
        <fullName evidence="1">Zorya protein ZorC EH domain-containing protein</fullName>
    </recommendedName>
</protein>
<sequence length="418" mass="47676">MEALNAAYWRIERAFPGVGPTPTADVEVIVQKVTMALRAMDWRNVTTGDVAVVLRAHMYEEQLVPEDLRRFLDAEVRATTNPRLLDVLAQAYLETWSAASPKTQQLQRQIVERSELLPRRWQNLFAACPDFLDLTAGPSLVGGRMVAAVTPYRWLREIGLAAPHGPGFMQLAHTSFLQQSPDPEDVHALEKLLAWVSPSGVQPLDDLRAAVVVDRILYPWTRRPCPADYQEQCLTRLIERFGDPRHEAPAFWSQVSEAGRRVLHRWLARKSMEAMFEVVTEAERGNSSGHQWIERRRFWMGMYETGRVDDAWVALGSNAVPIAQALARRNSDKSYLSFGRQVTRPDTCLLFMKIGAKTVVEGSHNFRVHIYPAPARQTPQLFANQYDLNEILLPSDSDYARRHVGEWKEWVLRRIGRA</sequence>
<dbReference type="AlphaFoldDB" id="A0A3S2Z4Y8"/>
<dbReference type="RefSeq" id="WP_127767973.1">
    <property type="nucleotide sequence ID" value="NZ_SADE01000004.1"/>
</dbReference>
<feature type="domain" description="Zorya protein ZorC EH" evidence="1">
    <location>
        <begin position="8"/>
        <end position="394"/>
    </location>
</feature>
<evidence type="ECO:0000313" key="3">
    <source>
        <dbReference type="Proteomes" id="UP000287447"/>
    </source>
</evidence>
<reference evidence="3" key="1">
    <citation type="submission" date="2019-01" db="EMBL/GenBank/DDBJ databases">
        <title>Gri0909 isolated from a small marine red alga.</title>
        <authorList>
            <person name="Kim J."/>
            <person name="Jeong S.E."/>
            <person name="Jeon C.O."/>
        </authorList>
    </citation>
    <scope>NUCLEOTIDE SEQUENCE [LARGE SCALE GENOMIC DNA]</scope>
    <source>
        <strain evidence="3">Gri0909</strain>
    </source>
</reference>
<dbReference type="Proteomes" id="UP000287447">
    <property type="component" value="Unassembled WGS sequence"/>
</dbReference>
<dbReference type="Pfam" id="PF15611">
    <property type="entry name" value="EH_Signature"/>
    <property type="match status" value="1"/>
</dbReference>
<accession>A0A3S2Z4Y8</accession>
<dbReference type="EMBL" id="SADE01000004">
    <property type="protein sequence ID" value="RVU33943.1"/>
    <property type="molecule type" value="Genomic_DNA"/>
</dbReference>